<evidence type="ECO:0000256" key="1">
    <source>
        <dbReference type="SAM" id="MobiDB-lite"/>
    </source>
</evidence>
<reference evidence="2 3" key="1">
    <citation type="journal article" date="2014" name="Curr. Biol.">
        <title>The genome of the clonal raider ant Cerapachys biroi.</title>
        <authorList>
            <person name="Oxley P.R."/>
            <person name="Ji L."/>
            <person name="Fetter-Pruneda I."/>
            <person name="McKenzie S.K."/>
            <person name="Li C."/>
            <person name="Hu H."/>
            <person name="Zhang G."/>
            <person name="Kronauer D.J."/>
        </authorList>
    </citation>
    <scope>NUCLEOTIDE SEQUENCE [LARGE SCALE GENOMIC DNA]</scope>
</reference>
<name>A0A026WGD6_OOCBI</name>
<feature type="compositionally biased region" description="Basic residues" evidence="1">
    <location>
        <begin position="176"/>
        <end position="188"/>
    </location>
</feature>
<sequence length="306" mass="34362">TQLKNPHRLLSVAYKNARGIVSTYKQVWKGLVRDLSRVVKRHGEQVINLAPSESRAPANQISDLSEDDHGCGGGGDGGGGSGGVKYGFTAGKRGEHFIERETVNLAAGRGCVRTTETYEPKARGRAHLEIRLAEYARARLFVRSRFTEDALLKEKNEKEKLGRYQREERTAMTGGRARKGRRDKKRSGRQIGSRCMREGSEKGRVRKRRWNTEGRGRKDAEGEGRKRRGFDEVQEQEDEGKKVGKKGLSELSLCAKQLPGLPGASARRRKRLCYSFSLSLSFPVSVLLRVADTYRRYRALGNRRSA</sequence>
<dbReference type="EMBL" id="KK107231">
    <property type="protein sequence ID" value="EZA55043.1"/>
    <property type="molecule type" value="Genomic_DNA"/>
</dbReference>
<proteinExistence type="predicted"/>
<dbReference type="Proteomes" id="UP000053097">
    <property type="component" value="Unassembled WGS sequence"/>
</dbReference>
<organism evidence="2 3">
    <name type="scientific">Ooceraea biroi</name>
    <name type="common">Clonal raider ant</name>
    <name type="synonym">Cerapachys biroi</name>
    <dbReference type="NCBI Taxonomy" id="2015173"/>
    <lineage>
        <taxon>Eukaryota</taxon>
        <taxon>Metazoa</taxon>
        <taxon>Ecdysozoa</taxon>
        <taxon>Arthropoda</taxon>
        <taxon>Hexapoda</taxon>
        <taxon>Insecta</taxon>
        <taxon>Pterygota</taxon>
        <taxon>Neoptera</taxon>
        <taxon>Endopterygota</taxon>
        <taxon>Hymenoptera</taxon>
        <taxon>Apocrita</taxon>
        <taxon>Aculeata</taxon>
        <taxon>Formicoidea</taxon>
        <taxon>Formicidae</taxon>
        <taxon>Dorylinae</taxon>
        <taxon>Ooceraea</taxon>
    </lineage>
</organism>
<keyword evidence="3" id="KW-1185">Reference proteome</keyword>
<feature type="region of interest" description="Disordered" evidence="1">
    <location>
        <begin position="162"/>
        <end position="244"/>
    </location>
</feature>
<dbReference type="STRING" id="2015173.A0A026WGD6"/>
<feature type="region of interest" description="Disordered" evidence="1">
    <location>
        <begin position="52"/>
        <end position="78"/>
    </location>
</feature>
<evidence type="ECO:0000313" key="2">
    <source>
        <dbReference type="EMBL" id="EZA55043.1"/>
    </source>
</evidence>
<accession>A0A026WGD6</accession>
<protein>
    <submittedName>
        <fullName evidence="2">Uncharacterized protein</fullName>
    </submittedName>
</protein>
<gene>
    <name evidence="2" type="ORF">X777_04508</name>
</gene>
<dbReference type="AlphaFoldDB" id="A0A026WGD6"/>
<evidence type="ECO:0000313" key="3">
    <source>
        <dbReference type="Proteomes" id="UP000053097"/>
    </source>
</evidence>
<feature type="compositionally biased region" description="Basic and acidic residues" evidence="1">
    <location>
        <begin position="210"/>
        <end position="224"/>
    </location>
</feature>
<feature type="non-terminal residue" evidence="2">
    <location>
        <position position="1"/>
    </location>
</feature>